<name>A0A8H3EKA5_9LECA</name>
<dbReference type="OrthoDB" id="5365129at2759"/>
<accession>A0A8H3EKA5</accession>
<comment type="caution">
    <text evidence="3">The sequence shown here is derived from an EMBL/GenBank/DDBJ whole genome shotgun (WGS) entry which is preliminary data.</text>
</comment>
<dbReference type="EMBL" id="CAJPDR010000027">
    <property type="protein sequence ID" value="CAF9908266.1"/>
    <property type="molecule type" value="Genomic_DNA"/>
</dbReference>
<protein>
    <recommendedName>
        <fullName evidence="5">Neprosin domain-containing protein</fullName>
    </recommendedName>
</protein>
<keyword evidence="2" id="KW-0732">Signal</keyword>
<evidence type="ECO:0008006" key="5">
    <source>
        <dbReference type="Google" id="ProtNLM"/>
    </source>
</evidence>
<dbReference type="Proteomes" id="UP000664203">
    <property type="component" value="Unassembled WGS sequence"/>
</dbReference>
<reference evidence="3" key="1">
    <citation type="submission" date="2021-03" db="EMBL/GenBank/DDBJ databases">
        <authorList>
            <person name="Tagirdzhanova G."/>
        </authorList>
    </citation>
    <scope>NUCLEOTIDE SEQUENCE</scope>
</reference>
<feature type="signal peptide" evidence="2">
    <location>
        <begin position="1"/>
        <end position="17"/>
    </location>
</feature>
<feature type="region of interest" description="Disordered" evidence="1">
    <location>
        <begin position="259"/>
        <end position="297"/>
    </location>
</feature>
<proteinExistence type="predicted"/>
<evidence type="ECO:0000313" key="4">
    <source>
        <dbReference type="Proteomes" id="UP000664203"/>
    </source>
</evidence>
<gene>
    <name evidence="3" type="ORF">ALECFALPRED_004365</name>
</gene>
<keyword evidence="4" id="KW-1185">Reference proteome</keyword>
<sequence>MESFVVAFVAALSVVFTKLTPQDAPGIGPRFKPDTDYSAVRIAVAINGLGINSPAPNGGPVQADGNTPAILAYNEIGNYIGSSDWKHRPHIKSGDYNDVLIRQKKNPGQQATYLQLFAGKDAVCIAYITQKWADGQMRGWMGDMGHACGVPWYYSHLFIGENSHSPGESSPSRVFKQVPIGHWIQRAHIGRFSSDCMWLDADHTNDPENDRPVAVQIHMNAYANSSTDYSKDPAHYCSSDCIIFHGEVDRSLDLTKKAPKHSQLFTPGKSKEPCCMKRNNNKRQQQPKRRRSPDLANRLIASPREKHSATRLCESETSHGPDFVSFSEGVFCDMETKIIFPICPLLSMLECFHWETRTLVTGGKHVAKNYARVEEWE</sequence>
<feature type="chain" id="PRO_5034472941" description="Neprosin domain-containing protein" evidence="2">
    <location>
        <begin position="18"/>
        <end position="377"/>
    </location>
</feature>
<evidence type="ECO:0000256" key="2">
    <source>
        <dbReference type="SAM" id="SignalP"/>
    </source>
</evidence>
<evidence type="ECO:0000256" key="1">
    <source>
        <dbReference type="SAM" id="MobiDB-lite"/>
    </source>
</evidence>
<dbReference type="AlphaFoldDB" id="A0A8H3EKA5"/>
<evidence type="ECO:0000313" key="3">
    <source>
        <dbReference type="EMBL" id="CAF9908266.1"/>
    </source>
</evidence>
<feature type="compositionally biased region" description="Basic residues" evidence="1">
    <location>
        <begin position="279"/>
        <end position="291"/>
    </location>
</feature>
<organism evidence="3 4">
    <name type="scientific">Alectoria fallacina</name>
    <dbReference type="NCBI Taxonomy" id="1903189"/>
    <lineage>
        <taxon>Eukaryota</taxon>
        <taxon>Fungi</taxon>
        <taxon>Dikarya</taxon>
        <taxon>Ascomycota</taxon>
        <taxon>Pezizomycotina</taxon>
        <taxon>Lecanoromycetes</taxon>
        <taxon>OSLEUM clade</taxon>
        <taxon>Lecanoromycetidae</taxon>
        <taxon>Lecanorales</taxon>
        <taxon>Lecanorineae</taxon>
        <taxon>Parmeliaceae</taxon>
        <taxon>Alectoria</taxon>
    </lineage>
</organism>